<dbReference type="Pfam" id="PF13843">
    <property type="entry name" value="DDE_Tnp_1_7"/>
    <property type="match status" value="1"/>
</dbReference>
<feature type="compositionally biased region" description="Polar residues" evidence="1">
    <location>
        <begin position="1"/>
        <end position="12"/>
    </location>
</feature>
<feature type="compositionally biased region" description="Low complexity" evidence="1">
    <location>
        <begin position="21"/>
        <end position="31"/>
    </location>
</feature>
<feature type="domain" description="PiggyBac transposable element-derived protein" evidence="2">
    <location>
        <begin position="83"/>
        <end position="440"/>
    </location>
</feature>
<evidence type="ECO:0000259" key="2">
    <source>
        <dbReference type="Pfam" id="PF13843"/>
    </source>
</evidence>
<reference evidence="3" key="2">
    <citation type="submission" date="2021-09" db="EMBL/GenBank/DDBJ databases">
        <authorList>
            <person name="Jia N."/>
            <person name="Wang J."/>
            <person name="Shi W."/>
            <person name="Du L."/>
            <person name="Sun Y."/>
            <person name="Zhan W."/>
            <person name="Jiang J."/>
            <person name="Wang Q."/>
            <person name="Zhang B."/>
            <person name="Ji P."/>
            <person name="Sakyi L.B."/>
            <person name="Cui X."/>
            <person name="Yuan T."/>
            <person name="Jiang B."/>
            <person name="Yang W."/>
            <person name="Lam T.T.-Y."/>
            <person name="Chang Q."/>
            <person name="Ding S."/>
            <person name="Wang X."/>
            <person name="Zhu J."/>
            <person name="Ruan X."/>
            <person name="Zhao L."/>
            <person name="Wei J."/>
            <person name="Que T."/>
            <person name="Du C."/>
            <person name="Cheng J."/>
            <person name="Dai P."/>
            <person name="Han X."/>
            <person name="Huang E."/>
            <person name="Gao Y."/>
            <person name="Liu J."/>
            <person name="Shao H."/>
            <person name="Ye R."/>
            <person name="Li L."/>
            <person name="Wei W."/>
            <person name="Wang X."/>
            <person name="Wang C."/>
            <person name="Huo Q."/>
            <person name="Li W."/>
            <person name="Guo W."/>
            <person name="Chen H."/>
            <person name="Chen S."/>
            <person name="Zhou L."/>
            <person name="Zhou L."/>
            <person name="Ni X."/>
            <person name="Tian J."/>
            <person name="Zhou Y."/>
            <person name="Sheng Y."/>
            <person name="Liu T."/>
            <person name="Pan Y."/>
            <person name="Xia L."/>
            <person name="Li J."/>
            <person name="Zhao F."/>
            <person name="Cao W."/>
        </authorList>
    </citation>
    <scope>NUCLEOTIDE SEQUENCE</scope>
    <source>
        <strain evidence="3">Rmic-2018</strain>
        <tissue evidence="3">Larvae</tissue>
    </source>
</reference>
<dbReference type="EMBL" id="JABSTU010000007">
    <property type="protein sequence ID" value="KAH8026787.1"/>
    <property type="molecule type" value="Genomic_DNA"/>
</dbReference>
<dbReference type="VEuPathDB" id="VectorBase:LOC119169873"/>
<dbReference type="AlphaFoldDB" id="A0A9J6DWZ2"/>
<dbReference type="Proteomes" id="UP000821866">
    <property type="component" value="Unassembled WGS sequence"/>
</dbReference>
<sequence length="564" mass="64105">MRIADGNTSDISLSDDEEGDQQPTQTDNQPDVAAGPSSPVDENDNNDGESTKKTRVSWTAKDFVRPDTTFQCEYDDPVAVAEPIEYFLKYISEEVFEEMARCTNIYVMQTTGTILATTPDEIKRLLGVLIIMGTLKFPRMRMYRQPATQIPTICEAMSVNRFFKLRSALHVTESTTPHSPADKFWKVRPLLNAVKERVLQLPPSEHNSIDEQIIPFTGRAAAKQFIRNKPNPEEVKVFLRCSADGMAHDFELYQGKGTGVSEEHKSLGLGGSIVMRLIKDLPLYRNFKCYFDNYFTSVGLLQELKSIGIWAVGTIRANRLQGCVLKTDKELRREGRGSYDQKVTKDGDVILVRWQDNGVVNVASSYVGVDDLSTARRWSEATKQHIDIPCPALMKDYNTFVGGVDKMDFLLSLYPLRQRTMKWPVRVIGYFVSFAIVNSWLEYVKHAEMNRMQRKNTLDLLAFQNEVAMALIMSSKNVAKKRGRPSLQEPSEPPPRKVHNAEPRPVNAVRYDGLNHWPAHSSQPFAQRCKFEGCKSRTRIRCQKCNVFLCLSATKNCFYAFHNK</sequence>
<keyword evidence="4" id="KW-1185">Reference proteome</keyword>
<name>A0A9J6DWZ2_RHIMP</name>
<proteinExistence type="predicted"/>
<dbReference type="PANTHER" id="PTHR47272">
    <property type="entry name" value="DDE_TNP_1_7 DOMAIN-CONTAINING PROTEIN"/>
    <property type="match status" value="1"/>
</dbReference>
<feature type="region of interest" description="Disordered" evidence="1">
    <location>
        <begin position="1"/>
        <end position="55"/>
    </location>
</feature>
<dbReference type="PANTHER" id="PTHR47272:SF1">
    <property type="entry name" value="PIGGYBAC TRANSPOSABLE ELEMENT-DERIVED PROTEIN 3-LIKE"/>
    <property type="match status" value="1"/>
</dbReference>
<evidence type="ECO:0000313" key="4">
    <source>
        <dbReference type="Proteomes" id="UP000821866"/>
    </source>
</evidence>
<accession>A0A9J6DWZ2</accession>
<gene>
    <name evidence="3" type="ORF">HPB51_024506</name>
</gene>
<organism evidence="3 4">
    <name type="scientific">Rhipicephalus microplus</name>
    <name type="common">Cattle tick</name>
    <name type="synonym">Boophilus microplus</name>
    <dbReference type="NCBI Taxonomy" id="6941"/>
    <lineage>
        <taxon>Eukaryota</taxon>
        <taxon>Metazoa</taxon>
        <taxon>Ecdysozoa</taxon>
        <taxon>Arthropoda</taxon>
        <taxon>Chelicerata</taxon>
        <taxon>Arachnida</taxon>
        <taxon>Acari</taxon>
        <taxon>Parasitiformes</taxon>
        <taxon>Ixodida</taxon>
        <taxon>Ixodoidea</taxon>
        <taxon>Ixodidae</taxon>
        <taxon>Rhipicephalinae</taxon>
        <taxon>Rhipicephalus</taxon>
        <taxon>Boophilus</taxon>
    </lineage>
</organism>
<protein>
    <recommendedName>
        <fullName evidence="2">PiggyBac transposable element-derived protein domain-containing protein</fullName>
    </recommendedName>
</protein>
<dbReference type="InterPro" id="IPR029526">
    <property type="entry name" value="PGBD"/>
</dbReference>
<feature type="region of interest" description="Disordered" evidence="1">
    <location>
        <begin position="479"/>
        <end position="504"/>
    </location>
</feature>
<evidence type="ECO:0000256" key="1">
    <source>
        <dbReference type="SAM" id="MobiDB-lite"/>
    </source>
</evidence>
<evidence type="ECO:0000313" key="3">
    <source>
        <dbReference type="EMBL" id="KAH8026787.1"/>
    </source>
</evidence>
<comment type="caution">
    <text evidence="3">The sequence shown here is derived from an EMBL/GenBank/DDBJ whole genome shotgun (WGS) entry which is preliminary data.</text>
</comment>
<reference evidence="3" key="1">
    <citation type="journal article" date="2020" name="Cell">
        <title>Large-Scale Comparative Analyses of Tick Genomes Elucidate Their Genetic Diversity and Vector Capacities.</title>
        <authorList>
            <consortium name="Tick Genome and Microbiome Consortium (TIGMIC)"/>
            <person name="Jia N."/>
            <person name="Wang J."/>
            <person name="Shi W."/>
            <person name="Du L."/>
            <person name="Sun Y."/>
            <person name="Zhan W."/>
            <person name="Jiang J.F."/>
            <person name="Wang Q."/>
            <person name="Zhang B."/>
            <person name="Ji P."/>
            <person name="Bell-Sakyi L."/>
            <person name="Cui X.M."/>
            <person name="Yuan T.T."/>
            <person name="Jiang B.G."/>
            <person name="Yang W.F."/>
            <person name="Lam T.T."/>
            <person name="Chang Q.C."/>
            <person name="Ding S.J."/>
            <person name="Wang X.J."/>
            <person name="Zhu J.G."/>
            <person name="Ruan X.D."/>
            <person name="Zhao L."/>
            <person name="Wei J.T."/>
            <person name="Ye R.Z."/>
            <person name="Que T.C."/>
            <person name="Du C.H."/>
            <person name="Zhou Y.H."/>
            <person name="Cheng J.X."/>
            <person name="Dai P.F."/>
            <person name="Guo W.B."/>
            <person name="Han X.H."/>
            <person name="Huang E.J."/>
            <person name="Li L.F."/>
            <person name="Wei W."/>
            <person name="Gao Y.C."/>
            <person name="Liu J.Z."/>
            <person name="Shao H.Z."/>
            <person name="Wang X."/>
            <person name="Wang C.C."/>
            <person name="Yang T.C."/>
            <person name="Huo Q.B."/>
            <person name="Li W."/>
            <person name="Chen H.Y."/>
            <person name="Chen S.E."/>
            <person name="Zhou L.G."/>
            <person name="Ni X.B."/>
            <person name="Tian J.H."/>
            <person name="Sheng Y."/>
            <person name="Liu T."/>
            <person name="Pan Y.S."/>
            <person name="Xia L.Y."/>
            <person name="Li J."/>
            <person name="Zhao F."/>
            <person name="Cao W.C."/>
        </authorList>
    </citation>
    <scope>NUCLEOTIDE SEQUENCE</scope>
    <source>
        <strain evidence="3">Rmic-2018</strain>
    </source>
</reference>